<keyword evidence="4" id="KW-0106">Calcium</keyword>
<dbReference type="RefSeq" id="WP_073337870.1">
    <property type="nucleotide sequence ID" value="NZ_FQXM01000007.1"/>
</dbReference>
<sequence length="507" mass="57880">MGKRGKIIKKRNIIVILCDQLRKDFLPIYGCEAIKTPNIDKLAHEGVIFDKCITQSPVCAPARATMMTGRYVSDHQVWTNDVPFRQGVEYLAEKMNDLGYVTGAFGKLHHTPGLDTKGFTHSSLMEENRLKNEDSYLKFLKEKDSTVKSVFNVNSKHQFKLDDNLYYEGFTANKALGFIDEHKEQPFFAWVSFQGPHTPYDPPKEWRGKVNVDKLPKPIIRPNKDLSENALYRSALRNISEDIKEIMDIREAYGEMIMEIDAQIGKILKYLEKENLLDNTTILFSSDHGDLLGDMDLNEKGPYLFEAQLGIPMILSNQPNVEKNKRSNLLVGNIDIPGTVLEIAGSIHGIGYSKSMLSLLNGNLSRNVNFSEFCDTIKIVEDGQYRYAYYPFDGYSELYDRDSDPNELNNLHGKDEYLNIENKFLKDILDFNIISHGIKIEAHDLVPSKKKGIENKYPNFLDDFPIAFPVNASEKMDKLAAKGLDTKFNEFCKGRSILVHYSANWKE</sequence>
<accession>A0A1M5U3P2</accession>
<organism evidence="6 7">
    <name type="scientific">Clostridium grantii DSM 8605</name>
    <dbReference type="NCBI Taxonomy" id="1121316"/>
    <lineage>
        <taxon>Bacteria</taxon>
        <taxon>Bacillati</taxon>
        <taxon>Bacillota</taxon>
        <taxon>Clostridia</taxon>
        <taxon>Eubacteriales</taxon>
        <taxon>Clostridiaceae</taxon>
        <taxon>Clostridium</taxon>
    </lineage>
</organism>
<gene>
    <name evidence="6" type="ORF">SAMN02745207_01554</name>
</gene>
<dbReference type="PANTHER" id="PTHR42693">
    <property type="entry name" value="ARYLSULFATASE FAMILY MEMBER"/>
    <property type="match status" value="1"/>
</dbReference>
<dbReference type="Pfam" id="PF00884">
    <property type="entry name" value="Sulfatase"/>
    <property type="match status" value="1"/>
</dbReference>
<dbReference type="PROSITE" id="PS00523">
    <property type="entry name" value="SULFATASE_1"/>
    <property type="match status" value="1"/>
</dbReference>
<protein>
    <submittedName>
        <fullName evidence="6">Arylsulfatase A</fullName>
    </submittedName>
</protein>
<name>A0A1M5U3P2_9CLOT</name>
<dbReference type="InterPro" id="IPR050738">
    <property type="entry name" value="Sulfatase"/>
</dbReference>
<dbReference type="EMBL" id="FQXM01000007">
    <property type="protein sequence ID" value="SHH57486.1"/>
    <property type="molecule type" value="Genomic_DNA"/>
</dbReference>
<evidence type="ECO:0000313" key="7">
    <source>
        <dbReference type="Proteomes" id="UP000184447"/>
    </source>
</evidence>
<dbReference type="OrthoDB" id="279611at2"/>
<dbReference type="STRING" id="1121316.SAMN02745207_01554"/>
<evidence type="ECO:0000256" key="3">
    <source>
        <dbReference type="ARBA" id="ARBA00022801"/>
    </source>
</evidence>
<evidence type="ECO:0000256" key="4">
    <source>
        <dbReference type="ARBA" id="ARBA00022837"/>
    </source>
</evidence>
<dbReference type="Proteomes" id="UP000184447">
    <property type="component" value="Unassembled WGS sequence"/>
</dbReference>
<dbReference type="Gene3D" id="3.40.720.10">
    <property type="entry name" value="Alkaline Phosphatase, subunit A"/>
    <property type="match status" value="1"/>
</dbReference>
<dbReference type="AlphaFoldDB" id="A0A1M5U3P2"/>
<keyword evidence="2" id="KW-0479">Metal-binding</keyword>
<evidence type="ECO:0000313" key="6">
    <source>
        <dbReference type="EMBL" id="SHH57486.1"/>
    </source>
</evidence>
<dbReference type="GO" id="GO:0046872">
    <property type="term" value="F:metal ion binding"/>
    <property type="evidence" value="ECO:0007669"/>
    <property type="project" value="UniProtKB-KW"/>
</dbReference>
<reference evidence="6 7" key="1">
    <citation type="submission" date="2016-11" db="EMBL/GenBank/DDBJ databases">
        <authorList>
            <person name="Jaros S."/>
            <person name="Januszkiewicz K."/>
            <person name="Wedrychowicz H."/>
        </authorList>
    </citation>
    <scope>NUCLEOTIDE SEQUENCE [LARGE SCALE GENOMIC DNA]</scope>
    <source>
        <strain evidence="6 7">DSM 8605</strain>
    </source>
</reference>
<keyword evidence="3" id="KW-0378">Hydrolase</keyword>
<keyword evidence="7" id="KW-1185">Reference proteome</keyword>
<feature type="domain" description="Sulfatase N-terminal" evidence="5">
    <location>
        <begin position="11"/>
        <end position="345"/>
    </location>
</feature>
<proteinExistence type="inferred from homology"/>
<dbReference type="SUPFAM" id="SSF53649">
    <property type="entry name" value="Alkaline phosphatase-like"/>
    <property type="match status" value="1"/>
</dbReference>
<evidence type="ECO:0000259" key="5">
    <source>
        <dbReference type="Pfam" id="PF00884"/>
    </source>
</evidence>
<dbReference type="InterPro" id="IPR017850">
    <property type="entry name" value="Alkaline_phosphatase_core_sf"/>
</dbReference>
<evidence type="ECO:0000256" key="2">
    <source>
        <dbReference type="ARBA" id="ARBA00022723"/>
    </source>
</evidence>
<dbReference type="InterPro" id="IPR024607">
    <property type="entry name" value="Sulfatase_CS"/>
</dbReference>
<dbReference type="GO" id="GO:0004065">
    <property type="term" value="F:arylsulfatase activity"/>
    <property type="evidence" value="ECO:0007669"/>
    <property type="project" value="TreeGrafter"/>
</dbReference>
<dbReference type="InterPro" id="IPR000917">
    <property type="entry name" value="Sulfatase_N"/>
</dbReference>
<dbReference type="PANTHER" id="PTHR42693:SF33">
    <property type="entry name" value="ARYLSULFATASE"/>
    <property type="match status" value="1"/>
</dbReference>
<evidence type="ECO:0000256" key="1">
    <source>
        <dbReference type="ARBA" id="ARBA00008779"/>
    </source>
</evidence>
<comment type="similarity">
    <text evidence="1">Belongs to the sulfatase family.</text>
</comment>